<dbReference type="EnsemblMetazoa" id="XM_038199940.1">
    <property type="protein sequence ID" value="XP_038055868.1"/>
    <property type="gene ID" value="LOC119727865"/>
</dbReference>
<dbReference type="SUPFAM" id="SSF81321">
    <property type="entry name" value="Family A G protein-coupled receptor-like"/>
    <property type="match status" value="1"/>
</dbReference>
<feature type="transmembrane region" description="Helical" evidence="8">
    <location>
        <begin position="214"/>
        <end position="234"/>
    </location>
</feature>
<feature type="transmembrane region" description="Helical" evidence="8">
    <location>
        <begin position="301"/>
        <end position="321"/>
    </location>
</feature>
<keyword evidence="4" id="KW-0297">G-protein coupled receptor</keyword>
<name>A0A913ZW39_PATMI</name>
<evidence type="ECO:0000256" key="7">
    <source>
        <dbReference type="ARBA" id="ARBA00023224"/>
    </source>
</evidence>
<feature type="domain" description="G-protein coupled receptors family 1 profile" evidence="9">
    <location>
        <begin position="47"/>
        <end position="318"/>
    </location>
</feature>
<dbReference type="Proteomes" id="UP000887568">
    <property type="component" value="Unplaced"/>
</dbReference>
<proteinExistence type="predicted"/>
<evidence type="ECO:0000256" key="8">
    <source>
        <dbReference type="SAM" id="Phobius"/>
    </source>
</evidence>
<dbReference type="Gene3D" id="1.20.1070.10">
    <property type="entry name" value="Rhodopsin 7-helix transmembrane proteins"/>
    <property type="match status" value="1"/>
</dbReference>
<keyword evidence="2 8" id="KW-0812">Transmembrane</keyword>
<accession>A0A913ZW39</accession>
<keyword evidence="5 8" id="KW-0472">Membrane</keyword>
<dbReference type="GeneID" id="119727865"/>
<keyword evidence="7" id="KW-0807">Transducer</keyword>
<keyword evidence="11" id="KW-1185">Reference proteome</keyword>
<evidence type="ECO:0000256" key="1">
    <source>
        <dbReference type="ARBA" id="ARBA00004141"/>
    </source>
</evidence>
<evidence type="ECO:0000256" key="2">
    <source>
        <dbReference type="ARBA" id="ARBA00022692"/>
    </source>
</evidence>
<keyword evidence="6" id="KW-0675">Receptor</keyword>
<evidence type="ECO:0000256" key="4">
    <source>
        <dbReference type="ARBA" id="ARBA00023040"/>
    </source>
</evidence>
<evidence type="ECO:0000313" key="10">
    <source>
        <dbReference type="EnsemblMetazoa" id="XP_038055868.1"/>
    </source>
</evidence>
<comment type="subcellular location">
    <subcellularLocation>
        <location evidence="1">Membrane</location>
        <topology evidence="1">Multi-pass membrane protein</topology>
    </subcellularLocation>
</comment>
<feature type="transmembrane region" description="Helical" evidence="8">
    <location>
        <begin position="67"/>
        <end position="85"/>
    </location>
</feature>
<dbReference type="GO" id="GO:0004930">
    <property type="term" value="F:G protein-coupled receptor activity"/>
    <property type="evidence" value="ECO:0007669"/>
    <property type="project" value="UniProtKB-KW"/>
</dbReference>
<dbReference type="PANTHER" id="PTHR24243">
    <property type="entry name" value="G-PROTEIN COUPLED RECEPTOR"/>
    <property type="match status" value="1"/>
</dbReference>
<dbReference type="GO" id="GO:0005886">
    <property type="term" value="C:plasma membrane"/>
    <property type="evidence" value="ECO:0007669"/>
    <property type="project" value="TreeGrafter"/>
</dbReference>
<organism evidence="10 11">
    <name type="scientific">Patiria miniata</name>
    <name type="common">Bat star</name>
    <name type="synonym">Asterina miniata</name>
    <dbReference type="NCBI Taxonomy" id="46514"/>
    <lineage>
        <taxon>Eukaryota</taxon>
        <taxon>Metazoa</taxon>
        <taxon>Echinodermata</taxon>
        <taxon>Eleutherozoa</taxon>
        <taxon>Asterozoa</taxon>
        <taxon>Asteroidea</taxon>
        <taxon>Valvatacea</taxon>
        <taxon>Valvatida</taxon>
        <taxon>Asterinidae</taxon>
        <taxon>Patiria</taxon>
    </lineage>
</organism>
<dbReference type="PROSITE" id="PS50262">
    <property type="entry name" value="G_PROTEIN_RECEP_F1_2"/>
    <property type="match status" value="1"/>
</dbReference>
<keyword evidence="3 8" id="KW-1133">Transmembrane helix</keyword>
<evidence type="ECO:0000256" key="6">
    <source>
        <dbReference type="ARBA" id="ARBA00023170"/>
    </source>
</evidence>
<evidence type="ECO:0000256" key="3">
    <source>
        <dbReference type="ARBA" id="ARBA00022989"/>
    </source>
</evidence>
<dbReference type="RefSeq" id="XP_038055868.1">
    <property type="nucleotide sequence ID" value="XM_038199940.1"/>
</dbReference>
<feature type="transmembrane region" description="Helical" evidence="8">
    <location>
        <begin position="266"/>
        <end position="289"/>
    </location>
</feature>
<reference evidence="10" key="1">
    <citation type="submission" date="2022-11" db="UniProtKB">
        <authorList>
            <consortium name="EnsemblMetazoa"/>
        </authorList>
    </citation>
    <scope>IDENTIFICATION</scope>
</reference>
<evidence type="ECO:0000256" key="5">
    <source>
        <dbReference type="ARBA" id="ARBA00023136"/>
    </source>
</evidence>
<protein>
    <recommendedName>
        <fullName evidence="9">G-protein coupled receptors family 1 profile domain-containing protein</fullName>
    </recommendedName>
</protein>
<dbReference type="PRINTS" id="PR00237">
    <property type="entry name" value="GPCRRHODOPSN"/>
</dbReference>
<feature type="transmembrane region" description="Helical" evidence="8">
    <location>
        <begin position="121"/>
        <end position="139"/>
    </location>
</feature>
<dbReference type="AlphaFoldDB" id="A0A913ZW39"/>
<dbReference type="OrthoDB" id="10254436at2759"/>
<feature type="transmembrane region" description="Helical" evidence="8">
    <location>
        <begin position="151"/>
        <end position="170"/>
    </location>
</feature>
<evidence type="ECO:0000313" key="11">
    <source>
        <dbReference type="Proteomes" id="UP000887568"/>
    </source>
</evidence>
<dbReference type="CDD" id="cd00637">
    <property type="entry name" value="7tm_classA_rhodopsin-like"/>
    <property type="match status" value="1"/>
</dbReference>
<feature type="transmembrane region" description="Helical" evidence="8">
    <location>
        <begin position="28"/>
        <end position="55"/>
    </location>
</feature>
<dbReference type="PANTHER" id="PTHR24243:SF208">
    <property type="entry name" value="PYROKININ-1 RECEPTOR"/>
    <property type="match status" value="1"/>
</dbReference>
<dbReference type="Pfam" id="PF00001">
    <property type="entry name" value="7tm_1"/>
    <property type="match status" value="1"/>
</dbReference>
<evidence type="ECO:0000259" key="9">
    <source>
        <dbReference type="PROSITE" id="PS50262"/>
    </source>
</evidence>
<dbReference type="InterPro" id="IPR017452">
    <property type="entry name" value="GPCR_Rhodpsn_7TM"/>
</dbReference>
<dbReference type="InterPro" id="IPR000276">
    <property type="entry name" value="GPCR_Rhodpsn"/>
</dbReference>
<sequence length="346" mass="39209">MDLDSICNATQVYNFTQKDVAIYMYTDFVAAIVIGIMPCILVFGLISNLSFLLVVHRVKHMRTVTNYLLLQLALTDIVNLVVSIGERVWRYISSPVTFDQRAEGLVPGCILLPFLKAMSKYGSLAFLTLVTLEMYLAICKPIKHRSITTRSLTIKLTAACWAIATFVSVLRIPSHCVFKQFCVIWPTSREYQHLPNVVGNCVGVSDSVENASNAIQTTPFFVGLVVNTVLYARIMKILYRRRRVAASDQPIRFPVRARNQVAHMLVINYLAWFLLVSPFECLSLVSTFVTGRTQTFIDVTYLFRALTYLNSAVNPLIFYTVHPRYRKAFLKTCSQCFGYCRSDASQ</sequence>